<name>A0A0U1L061_9FIRM</name>
<dbReference type="Proteomes" id="UP000049855">
    <property type="component" value="Unassembled WGS sequence"/>
</dbReference>
<sequence length="67" mass="8273">MDFRNIARLFNFWTLGAYKKKQREVQFKARNFLKIFYIYKNRFCYKISLISKIERLVNKNADNWTIG</sequence>
<reference evidence="2" key="1">
    <citation type="submission" date="2015-03" db="EMBL/GenBank/DDBJ databases">
        <authorList>
            <person name="Nijsse Bart"/>
        </authorList>
    </citation>
    <scope>NUCLEOTIDE SEQUENCE [LARGE SCALE GENOMIC DNA]</scope>
</reference>
<gene>
    <name evidence="1" type="ORF">SpAn4DRAFT_2292</name>
</gene>
<evidence type="ECO:0000313" key="1">
    <source>
        <dbReference type="EMBL" id="CQR73060.1"/>
    </source>
</evidence>
<dbReference type="AlphaFoldDB" id="A0A0U1L061"/>
<organism evidence="1 2">
    <name type="scientific">Sporomusa ovata</name>
    <dbReference type="NCBI Taxonomy" id="2378"/>
    <lineage>
        <taxon>Bacteria</taxon>
        <taxon>Bacillati</taxon>
        <taxon>Bacillota</taxon>
        <taxon>Negativicutes</taxon>
        <taxon>Selenomonadales</taxon>
        <taxon>Sporomusaceae</taxon>
        <taxon>Sporomusa</taxon>
    </lineage>
</organism>
<accession>A0A0U1L061</accession>
<evidence type="ECO:0000313" key="2">
    <source>
        <dbReference type="Proteomes" id="UP000049855"/>
    </source>
</evidence>
<dbReference type="EMBL" id="CTRP01000012">
    <property type="protein sequence ID" value="CQR73060.1"/>
    <property type="molecule type" value="Genomic_DNA"/>
</dbReference>
<protein>
    <submittedName>
        <fullName evidence="1">Uncharacterized protein</fullName>
    </submittedName>
</protein>
<keyword evidence="2" id="KW-1185">Reference proteome</keyword>
<proteinExistence type="predicted"/>